<dbReference type="EMBL" id="GDID01005548">
    <property type="protein sequence ID" value="JAP91058.1"/>
    <property type="molecule type" value="Transcribed_RNA"/>
</dbReference>
<dbReference type="PANTHER" id="PTHR22847:SF637">
    <property type="entry name" value="WD REPEAT DOMAIN 5B"/>
    <property type="match status" value="1"/>
</dbReference>
<keyword evidence="2" id="KW-0677">Repeat</keyword>
<evidence type="ECO:0000256" key="2">
    <source>
        <dbReference type="ARBA" id="ARBA00022737"/>
    </source>
</evidence>
<reference evidence="4" key="1">
    <citation type="submission" date="2015-07" db="EMBL/GenBank/DDBJ databases">
        <title>Adaptation to a free-living lifestyle via gene acquisitions in the diplomonad Trepomonas sp. PC1.</title>
        <authorList>
            <person name="Xu F."/>
            <person name="Jerlstrom-Hultqvist J."/>
            <person name="Kolisko M."/>
            <person name="Simpson A.G.B."/>
            <person name="Roger A.J."/>
            <person name="Svard S.G."/>
            <person name="Andersson J.O."/>
        </authorList>
    </citation>
    <scope>NUCLEOTIDE SEQUENCE</scope>
    <source>
        <strain evidence="4">PC1</strain>
    </source>
</reference>
<protein>
    <submittedName>
        <fullName evidence="4">WD domain, G-beta repeat-containing protein</fullName>
    </submittedName>
</protein>
<organism evidence="4">
    <name type="scientific">Trepomonas sp. PC1</name>
    <dbReference type="NCBI Taxonomy" id="1076344"/>
    <lineage>
        <taxon>Eukaryota</taxon>
        <taxon>Metamonada</taxon>
        <taxon>Diplomonadida</taxon>
        <taxon>Hexamitidae</taxon>
        <taxon>Hexamitinae</taxon>
        <taxon>Trepomonas</taxon>
    </lineage>
</organism>
<dbReference type="InterPro" id="IPR001680">
    <property type="entry name" value="WD40_rpt"/>
</dbReference>
<dbReference type="PANTHER" id="PTHR22847">
    <property type="entry name" value="WD40 REPEAT PROTEIN"/>
    <property type="match status" value="1"/>
</dbReference>
<dbReference type="AlphaFoldDB" id="A0A146K3P4"/>
<dbReference type="SMART" id="SM00320">
    <property type="entry name" value="WD40"/>
    <property type="match status" value="4"/>
</dbReference>
<evidence type="ECO:0000313" key="4">
    <source>
        <dbReference type="EMBL" id="JAP91058.1"/>
    </source>
</evidence>
<evidence type="ECO:0000256" key="3">
    <source>
        <dbReference type="PROSITE-ProRule" id="PRU00221"/>
    </source>
</evidence>
<evidence type="ECO:0000256" key="1">
    <source>
        <dbReference type="ARBA" id="ARBA00022574"/>
    </source>
</evidence>
<dbReference type="Gene3D" id="2.130.10.10">
    <property type="entry name" value="YVTN repeat-like/Quinoprotein amine dehydrogenase"/>
    <property type="match status" value="1"/>
</dbReference>
<dbReference type="SUPFAM" id="SSF50978">
    <property type="entry name" value="WD40 repeat-like"/>
    <property type="match status" value="1"/>
</dbReference>
<sequence>IPNPNVQQTFGNVTYFGCANGQLIMLNWATSDVKVAEAHKEGCPITCLAFDDKYVYTGSWDKRIFRYERENIKLDTDFMFFDIDCQVAHQDFVKSLCMSPDQKFLFSGSADGQVYRWDLSVQSPPKCTKLCERFINSITCLNDQQIICGGSSRTLYILSHDLQLINQYLVKDSQNISKIIIKGQFIFVLSKDIHVLSNFKPVYLFVLPNNAVDLYFNPTKPDQFIATCEDQIRIIKFDQAKPLTYYDQLAQFGTKMTADDCKQLLKQKQTEEYEIIAGGFSKSPCGFECAKQLVKSKQGKEKECFMYVFGAHDETARRIFAIAEDRAWFGVEKKEELEESGEENFELDAEMLEEIKHKRLKAMLGGSDTWHKDKFD</sequence>
<dbReference type="GO" id="GO:1990234">
    <property type="term" value="C:transferase complex"/>
    <property type="evidence" value="ECO:0007669"/>
    <property type="project" value="UniProtKB-ARBA"/>
</dbReference>
<gene>
    <name evidence="4" type="ORF">TPC1_17438</name>
</gene>
<keyword evidence="1 3" id="KW-0853">WD repeat</keyword>
<feature type="non-terminal residue" evidence="4">
    <location>
        <position position="1"/>
    </location>
</feature>
<dbReference type="InterPro" id="IPR036322">
    <property type="entry name" value="WD40_repeat_dom_sf"/>
</dbReference>
<accession>A0A146K3P4</accession>
<dbReference type="Pfam" id="PF00400">
    <property type="entry name" value="WD40"/>
    <property type="match status" value="2"/>
</dbReference>
<feature type="repeat" description="WD" evidence="3">
    <location>
        <begin position="86"/>
        <end position="120"/>
    </location>
</feature>
<name>A0A146K3P4_9EUKA</name>
<dbReference type="PROSITE" id="PS50294">
    <property type="entry name" value="WD_REPEATS_REGION"/>
    <property type="match status" value="1"/>
</dbReference>
<dbReference type="PROSITE" id="PS50082">
    <property type="entry name" value="WD_REPEATS_2"/>
    <property type="match status" value="1"/>
</dbReference>
<proteinExistence type="predicted"/>
<dbReference type="InterPro" id="IPR015943">
    <property type="entry name" value="WD40/YVTN_repeat-like_dom_sf"/>
</dbReference>